<proteinExistence type="predicted"/>
<dbReference type="Pfam" id="PF25023">
    <property type="entry name" value="TEN_YD-shell"/>
    <property type="match status" value="1"/>
</dbReference>
<dbReference type="Gene3D" id="2.180.10.10">
    <property type="entry name" value="RHS repeat-associated core"/>
    <property type="match status" value="5"/>
</dbReference>
<dbReference type="Pfam" id="PF07591">
    <property type="entry name" value="PT-HINT"/>
    <property type="match status" value="1"/>
</dbReference>
<dbReference type="CDD" id="cd00081">
    <property type="entry name" value="Hint"/>
    <property type="match status" value="1"/>
</dbReference>
<reference evidence="5" key="1">
    <citation type="journal article" date="2019" name="Int. J. Syst. Evol. Microbiol.">
        <title>The Global Catalogue of Microorganisms (GCM) 10K type strain sequencing project: providing services to taxonomists for standard genome sequencing and annotation.</title>
        <authorList>
            <consortium name="The Broad Institute Genomics Platform"/>
            <consortium name="The Broad Institute Genome Sequencing Center for Infectious Disease"/>
            <person name="Wu L."/>
            <person name="Ma J."/>
        </authorList>
    </citation>
    <scope>NUCLEOTIDE SEQUENCE [LARGE SCALE GENOMIC DNA]</scope>
    <source>
        <strain evidence="5">JCM 14718</strain>
    </source>
</reference>
<organism evidence="4 5">
    <name type="scientific">Fodinicola feengrottensis</name>
    <dbReference type="NCBI Taxonomy" id="435914"/>
    <lineage>
        <taxon>Bacteria</taxon>
        <taxon>Bacillati</taxon>
        <taxon>Actinomycetota</taxon>
        <taxon>Actinomycetes</taxon>
        <taxon>Mycobacteriales</taxon>
        <taxon>Fodinicola</taxon>
    </lineage>
</organism>
<dbReference type="PANTHER" id="PTHR32305">
    <property type="match status" value="1"/>
</dbReference>
<dbReference type="InterPro" id="IPR013320">
    <property type="entry name" value="ConA-like_dom_sf"/>
</dbReference>
<dbReference type="NCBIfam" id="TIGR01643">
    <property type="entry name" value="YD_repeat_2x"/>
    <property type="match status" value="6"/>
</dbReference>
<dbReference type="InterPro" id="IPR030934">
    <property type="entry name" value="Intein_C"/>
</dbReference>
<feature type="region of interest" description="Disordered" evidence="2">
    <location>
        <begin position="899"/>
        <end position="930"/>
    </location>
</feature>
<dbReference type="InterPro" id="IPR001791">
    <property type="entry name" value="Laminin_G"/>
</dbReference>
<feature type="region of interest" description="Disordered" evidence="2">
    <location>
        <begin position="1733"/>
        <end position="1783"/>
    </location>
</feature>
<comment type="caution">
    <text evidence="4">The sequence shown here is derived from an EMBL/GenBank/DDBJ whole genome shotgun (WGS) entry which is preliminary data.</text>
</comment>
<dbReference type="Gene3D" id="2.60.120.200">
    <property type="match status" value="2"/>
</dbReference>
<dbReference type="Pfam" id="PF05593">
    <property type="entry name" value="RHS_repeat"/>
    <property type="match status" value="7"/>
</dbReference>
<dbReference type="Proteomes" id="UP001500618">
    <property type="component" value="Unassembled WGS sequence"/>
</dbReference>
<feature type="compositionally biased region" description="Low complexity" evidence="2">
    <location>
        <begin position="1769"/>
        <end position="1783"/>
    </location>
</feature>
<dbReference type="InterPro" id="IPR006530">
    <property type="entry name" value="YD"/>
</dbReference>
<dbReference type="NCBIfam" id="TIGR03696">
    <property type="entry name" value="Rhs_assc_core"/>
    <property type="match status" value="1"/>
</dbReference>
<dbReference type="InterPro" id="IPR056823">
    <property type="entry name" value="TEN-like_YD-shell"/>
</dbReference>
<keyword evidence="5" id="KW-1185">Reference proteome</keyword>
<dbReference type="Pfam" id="PF13385">
    <property type="entry name" value="Laminin_G_3"/>
    <property type="match status" value="2"/>
</dbReference>
<evidence type="ECO:0000313" key="5">
    <source>
        <dbReference type="Proteomes" id="UP001500618"/>
    </source>
</evidence>
<dbReference type="InterPro" id="IPR031325">
    <property type="entry name" value="RHS_repeat"/>
</dbReference>
<dbReference type="InterPro" id="IPR036844">
    <property type="entry name" value="Hint_dom_sf"/>
</dbReference>
<gene>
    <name evidence="4" type="ORF">GCM10009765_83660</name>
</gene>
<dbReference type="EMBL" id="BAAANY010000055">
    <property type="protein sequence ID" value="GAA1722946.1"/>
    <property type="molecule type" value="Genomic_DNA"/>
</dbReference>
<protein>
    <recommendedName>
        <fullName evidence="3">Teneurin-like YD-shell domain-containing protein</fullName>
    </recommendedName>
</protein>
<dbReference type="Gene3D" id="2.170.16.10">
    <property type="entry name" value="Hedgehog/Intein (Hint) domain"/>
    <property type="match status" value="1"/>
</dbReference>
<accession>A0ABP4VDF8</accession>
<dbReference type="InterPro" id="IPR022385">
    <property type="entry name" value="Rhs_assc_core"/>
</dbReference>
<keyword evidence="1" id="KW-0677">Repeat</keyword>
<evidence type="ECO:0000313" key="4">
    <source>
        <dbReference type="EMBL" id="GAA1722946.1"/>
    </source>
</evidence>
<dbReference type="SUPFAM" id="SSF49899">
    <property type="entry name" value="Concanavalin A-like lectins/glucanases"/>
    <property type="match status" value="2"/>
</dbReference>
<dbReference type="PROSITE" id="PS50818">
    <property type="entry name" value="INTEIN_C_TER"/>
    <property type="match status" value="1"/>
</dbReference>
<dbReference type="Pfam" id="PF14424">
    <property type="entry name" value="Toxin-deaminase"/>
    <property type="match status" value="1"/>
</dbReference>
<evidence type="ECO:0000256" key="1">
    <source>
        <dbReference type="ARBA" id="ARBA00022737"/>
    </source>
</evidence>
<dbReference type="SUPFAM" id="SSF51294">
    <property type="entry name" value="Hedgehog/intein (Hint) domain"/>
    <property type="match status" value="1"/>
</dbReference>
<evidence type="ECO:0000259" key="3">
    <source>
        <dbReference type="Pfam" id="PF25023"/>
    </source>
</evidence>
<feature type="domain" description="Teneurin-like YD-shell" evidence="3">
    <location>
        <begin position="1872"/>
        <end position="2153"/>
    </location>
</feature>
<dbReference type="InterPro" id="IPR050708">
    <property type="entry name" value="T6SS_VgrG/RHS"/>
</dbReference>
<dbReference type="PANTHER" id="PTHR32305:SF15">
    <property type="entry name" value="PROTEIN RHSA-RELATED"/>
    <property type="match status" value="1"/>
</dbReference>
<dbReference type="CDD" id="cd00110">
    <property type="entry name" value="LamG"/>
    <property type="match status" value="1"/>
</dbReference>
<dbReference type="NCBIfam" id="TIGR01443">
    <property type="entry name" value="intein_Cterm"/>
    <property type="match status" value="1"/>
</dbReference>
<sequence>MVQNFDGTNYSAGGDLNTLTIQVPQPLVTSALSQNPGGRGFSPDNGNYTTSATDAEVTTVGPSLSVQRDYNSRDVRLSEAFGGGWASVFDAKASEQYSPSGAVASVAVTYPGGSTVGFGKNSDGSFSPPSGRFSTFTTTTGGYKLVDKDDTTYTFIQALGGGAYGITSVADASNRAVNFAWASGHITTATSSASGRALHLGWSTPGGATSPHIGTVATDPATPGNASTVQTWTYTYANDQLTQVCSPVDTANGCTKYSYTAGSQYQNQVVDLGAKSSWPLAETAGTVAASAIPAGEGNDNGTYHNVTLGQAGPLPGSSATSTLFDGSSSYVALPDLNMRANTEATISMWFKTTTAMSVLFSYGDMPIDGTQNPAREGSEPALYLGYDGKLRGMLWPTGSISSNGQLQPITTSAAVTDGQWHHVVLSGSLTGQTMWLDAAQVGTAPGVDPTVTQNAPWVDRYTHLGAGFLSNEWPAQPRGQTDGTVDRDYFQGWIADAAFSTQPATQQSVTALYQAGTHPAGLLNSITRPSGNTDATVTYDPVSATVKSVTDDKGGTWTIQPPVVTGSSQVYRSSVMGSAPATYNRLGESAGASTALDEVNAGNGTYSNVTLGTPGPFSDATAASFNGTSSFVQLPASDQVQTSPGSIEMWFKMPNGNTAGGVLFDEQSLDITTMTAAAGNYVPAMYVGTDGKLYGKFWDTNHTSGGIVTPKKVNDGLWHHAALAAAPNGQVLYLDGQKVGATTAALQASTSGFTYVGAGASGAPWPNHPTNTLGWFPGSISDAALYRTQLSSQEVANHYAAGMNSTGLSPVETVTVTDPGGKPLKYRYDVANGMRQLSETDGTGQTTSYGYDTGGFAHTITDPNGNVTVVGHDVRGNEVSQTTCQNQAMQSCSTTYTTHLPDNTSTKLTPGPKNDLVATTRDGRSSSATDNTYLTSYGYDAAGNRTIVTTPPVTGFPNGRTTNVSYTDGTTIAAADGGFAPAGLPYKTVSPSGSTTTVSYFHNGDVASVTDAAGLVTNFTYDGLGHVSTKKQVSDTFPAGVATSYTYNGLGQVLQETDPAITNRITGAVHTPQVSTVYAPDGQVLSQTTADTTGGDAPRVVQATYDSHGQAQTSTDGRGKTTTFGYDVYGHKTSEADPAGTTTAYTFDADGRMLTQVVKGFTGDPNNPSSPADLTVSSRAYDPSGRMASLTDAMGNTTSYTYTDNGLIATVIKRDPSGANQFVQQSNTYDAAGNPVQQLTNNGATKATSTVDAADRTTATTVDPTGVNRTTTTTFNPDDQPLTTVASDGSGTTNTTTITYDPLGRVTSRTVADSAGHQSSVAWTLDKRGLPSSMTDPDGNTTSYAYDEDSQLAVTTGPAVSAETGGGAPALVHPVSTTGYDTFGGPTETQDPDGNVTTMAYNANGQKLSLAQPLYTPPGSGAPITPVQNWAYDDAGNVTTITDPLGNATSYSYDQIGDRTMVTDPRGGVARSSYDNNGELLQAVSPAGAASRATYDYLGRQVTATTLERYPSPAAYTATSSYASSATNPGGAFLASTTTPAGAVTKYGYDAVGEPTQMTDPAGSVTHTAYDLLGRKISTTVTDGTSTATAYDHLGDPIQVKQLDSDGQTVLATTSATYDLTGHLKSSTDARGHTSSFSLDASGLVTQEVQPVDDTTSITTSFGYDPAGHRTRFTDGRGNPWIYTYNSWNMPESTIDPATATYTSAADRTTTTAYDADGRVSTKTAPGGVTVTGTYDKSGELTGQSGSGADAPTADRSFTYDPDGRMLTANSAAAGSTGPSGPAVPATNATLTYDDRGHLLTANGTAGSTSLGYNADGELSSRTDAAGTASYTYDSADRLATLSDPVTGTQLSMGYNALSQPSTIRYGTTGDTRTFTYDHRHQLATDTLAAASSSSVASIGYGYDANGNLTSKSTASFGASASNTYTYDYANRLTSWNNGTATTAYGYDASGNRIQVGPNVYTYDARDELTSDGSNTYKYSARGTLTSQSNTVGTAAATTDAYGQQATQGSVNGPTQTYLSDALGRVVQSTSSAGGSARTFAFTGTGNDLASDGTHTYSRGPDGSLLSVGTPSASGGVLAFTDAHDDVVGEFSAGGSSLSGSSVYDPMGNVTATAGMVGGLGYQSGWTDSFTGKVNMATRWYNPANGQFQNKDSVSLDPAPQSVSANPFAYVDDNPLGGTDPSGQCSSFWDFGCHLAVAAAAVSHAYQKYVAPVISHIYNTYIAPTVNYVYNHYIVPVRVGIQTAVQHVNDAWNQAKAYAARVKQLALEAAARVKRLAAEAYHRSVVLLQHAATVAAKTAATVGTFIKAHAATIASIAVSTVVFAGCEAALGAFTAGVGAVVGAVGCGALAGAVGGLVEQGVNCAQGQKGGCSASAFGKAALLGGVGGAVGGIAGGLGGRLVTAALGKALPELVTSVLAGAAGGAAGGGATAAASYGLTCSDSSAGCSWSGLGQATATGAATGALFGAGGAALAGVGKAFMSRGGRSGSAEAAPPCHSFVGTTLVLMADGSHKPISKVAVGDKVADAVPGGDGKTQAHAVGTVIVTKTDYDFVNLTIGSLDRSGHPASVGTVTTTTRHPFYDITQAAFVEAGALHAGDRLQQPDGRTAVVLAVRPYRDTHTTTYDLTIPDLHTYYVLAGATPVLVHNCSLADAAADHRENANGGLGVKADKNIAVARVQVDGSDQIMIASSGKHVNPGEVGMPATRRFNPGSRPFDSETHIFETLASNLKPGAKGTVDLYSERPVCPDCSNLIEQFQSAFPDIRVNIATGMG</sequence>
<name>A0ABP4VDF8_9ACTN</name>
<evidence type="ECO:0000256" key="2">
    <source>
        <dbReference type="SAM" id="MobiDB-lite"/>
    </source>
</evidence>
<dbReference type="InterPro" id="IPR032721">
    <property type="entry name" value="Toxin-deaminase"/>
</dbReference>
<feature type="compositionally biased region" description="Polar residues" evidence="2">
    <location>
        <begin position="899"/>
        <end position="908"/>
    </location>
</feature>